<sequence>MKLFETPIDIWLSIKDFLTPADVENIINTTSTIWKQIFKDTSWLEFALAFDGCSPVLIGHLSAYRPRKSSNRLYLALLAGDYSGDLRYESERFFAALQDGWKYDENKYEVDFPSGITLNIYEVIKSLDTVELPLEKVFTNTKQGVYSEYCYYNNPAIKELRSSDIVKWDPDYKQPRPYVFGGWNGPACKGRDIKHGCRITLLNQHMKKDYCLFPCHKKSKLWAKMTRSVRDCSVR</sequence>
<dbReference type="AlphaFoldDB" id="A0AAD6IIY9"/>
<dbReference type="EMBL" id="JAQJZL010000002">
    <property type="protein sequence ID" value="KAJ6050944.1"/>
    <property type="molecule type" value="Genomic_DNA"/>
</dbReference>
<organism evidence="1 2">
    <name type="scientific">Penicillium canescens</name>
    <dbReference type="NCBI Taxonomy" id="5083"/>
    <lineage>
        <taxon>Eukaryota</taxon>
        <taxon>Fungi</taxon>
        <taxon>Dikarya</taxon>
        <taxon>Ascomycota</taxon>
        <taxon>Pezizomycotina</taxon>
        <taxon>Eurotiomycetes</taxon>
        <taxon>Eurotiomycetidae</taxon>
        <taxon>Eurotiales</taxon>
        <taxon>Aspergillaceae</taxon>
        <taxon>Penicillium</taxon>
    </lineage>
</organism>
<protein>
    <recommendedName>
        <fullName evidence="3">F-box domain-containing protein</fullName>
    </recommendedName>
</protein>
<keyword evidence="2" id="KW-1185">Reference proteome</keyword>
<name>A0AAD6IIY9_PENCN</name>
<evidence type="ECO:0000313" key="2">
    <source>
        <dbReference type="Proteomes" id="UP001219568"/>
    </source>
</evidence>
<dbReference type="Proteomes" id="UP001219568">
    <property type="component" value="Unassembled WGS sequence"/>
</dbReference>
<proteinExistence type="predicted"/>
<reference evidence="1" key="1">
    <citation type="journal article" date="2023" name="IMA Fungus">
        <title>Comparative genomic study of the Penicillium genus elucidates a diverse pangenome and 15 lateral gene transfer events.</title>
        <authorList>
            <person name="Petersen C."/>
            <person name="Sorensen T."/>
            <person name="Nielsen M.R."/>
            <person name="Sondergaard T.E."/>
            <person name="Sorensen J.L."/>
            <person name="Fitzpatrick D.A."/>
            <person name="Frisvad J.C."/>
            <person name="Nielsen K.L."/>
        </authorList>
    </citation>
    <scope>NUCLEOTIDE SEQUENCE</scope>
    <source>
        <strain evidence="1">IBT 15450</strain>
    </source>
</reference>
<accession>A0AAD6IIY9</accession>
<comment type="caution">
    <text evidence="1">The sequence shown here is derived from an EMBL/GenBank/DDBJ whole genome shotgun (WGS) entry which is preliminary data.</text>
</comment>
<gene>
    <name evidence="1" type="ORF">N7460_001478</name>
</gene>
<evidence type="ECO:0000313" key="1">
    <source>
        <dbReference type="EMBL" id="KAJ6050944.1"/>
    </source>
</evidence>
<reference evidence="1" key="2">
    <citation type="submission" date="2023-01" db="EMBL/GenBank/DDBJ databases">
        <authorList>
            <person name="Petersen C."/>
        </authorList>
    </citation>
    <scope>NUCLEOTIDE SEQUENCE</scope>
    <source>
        <strain evidence="1">IBT 15450</strain>
    </source>
</reference>
<evidence type="ECO:0008006" key="3">
    <source>
        <dbReference type="Google" id="ProtNLM"/>
    </source>
</evidence>